<dbReference type="Proteomes" id="UP000499080">
    <property type="component" value="Unassembled WGS sequence"/>
</dbReference>
<proteinExistence type="predicted"/>
<reference evidence="1 2" key="1">
    <citation type="journal article" date="2019" name="Sci. Rep.">
        <title>Orb-weaving spider Araneus ventricosus genome elucidates the spidroin gene catalogue.</title>
        <authorList>
            <person name="Kono N."/>
            <person name="Nakamura H."/>
            <person name="Ohtoshi R."/>
            <person name="Moran D.A.P."/>
            <person name="Shinohara A."/>
            <person name="Yoshida Y."/>
            <person name="Fujiwara M."/>
            <person name="Mori M."/>
            <person name="Tomita M."/>
            <person name="Arakawa K."/>
        </authorList>
    </citation>
    <scope>NUCLEOTIDE SEQUENCE [LARGE SCALE GENOMIC DNA]</scope>
</reference>
<organism evidence="1 2">
    <name type="scientific">Araneus ventricosus</name>
    <name type="common">Orbweaver spider</name>
    <name type="synonym">Epeira ventricosa</name>
    <dbReference type="NCBI Taxonomy" id="182803"/>
    <lineage>
        <taxon>Eukaryota</taxon>
        <taxon>Metazoa</taxon>
        <taxon>Ecdysozoa</taxon>
        <taxon>Arthropoda</taxon>
        <taxon>Chelicerata</taxon>
        <taxon>Arachnida</taxon>
        <taxon>Araneae</taxon>
        <taxon>Araneomorphae</taxon>
        <taxon>Entelegynae</taxon>
        <taxon>Araneoidea</taxon>
        <taxon>Araneidae</taxon>
        <taxon>Araneus</taxon>
    </lineage>
</organism>
<protein>
    <submittedName>
        <fullName evidence="1">Uncharacterized protein</fullName>
    </submittedName>
</protein>
<accession>A0A4Y2VCP1</accession>
<gene>
    <name evidence="1" type="ORF">AVEN_89330_1</name>
</gene>
<comment type="caution">
    <text evidence="1">The sequence shown here is derived from an EMBL/GenBank/DDBJ whole genome shotgun (WGS) entry which is preliminary data.</text>
</comment>
<evidence type="ECO:0000313" key="1">
    <source>
        <dbReference type="EMBL" id="GBO23063.1"/>
    </source>
</evidence>
<name>A0A4Y2VCP1_ARAVE</name>
<sequence>MADMCKPSLTLVHFPNKPTSELKMLVNYIMKTYAAVWFEIKRYPSVKCGPTHIFIVVQSTRHLPDNIKKNNPSCDGEKRVSLSPREHVVGYSGR</sequence>
<dbReference type="EMBL" id="BGPR01046104">
    <property type="protein sequence ID" value="GBO23063.1"/>
    <property type="molecule type" value="Genomic_DNA"/>
</dbReference>
<dbReference type="AlphaFoldDB" id="A0A4Y2VCP1"/>
<keyword evidence="2" id="KW-1185">Reference proteome</keyword>
<evidence type="ECO:0000313" key="2">
    <source>
        <dbReference type="Proteomes" id="UP000499080"/>
    </source>
</evidence>